<evidence type="ECO:0000313" key="4">
    <source>
        <dbReference type="EMBL" id="KAA0026036.1"/>
    </source>
</evidence>
<dbReference type="OrthoDB" id="1750307at2759"/>
<feature type="region of interest" description="Disordered" evidence="2">
    <location>
        <begin position="145"/>
        <end position="172"/>
    </location>
</feature>
<feature type="chain" id="PRO_5023029379" evidence="3">
    <location>
        <begin position="19"/>
        <end position="433"/>
    </location>
</feature>
<organism evidence="4 5">
    <name type="scientific">Cucumis melo var. makuwa</name>
    <name type="common">Oriental melon</name>
    <dbReference type="NCBI Taxonomy" id="1194695"/>
    <lineage>
        <taxon>Eukaryota</taxon>
        <taxon>Viridiplantae</taxon>
        <taxon>Streptophyta</taxon>
        <taxon>Embryophyta</taxon>
        <taxon>Tracheophyta</taxon>
        <taxon>Spermatophyta</taxon>
        <taxon>Magnoliopsida</taxon>
        <taxon>eudicotyledons</taxon>
        <taxon>Gunneridae</taxon>
        <taxon>Pentapetalae</taxon>
        <taxon>rosids</taxon>
        <taxon>fabids</taxon>
        <taxon>Cucurbitales</taxon>
        <taxon>Cucurbitaceae</taxon>
        <taxon>Benincaseae</taxon>
        <taxon>Cucumis</taxon>
    </lineage>
</organism>
<evidence type="ECO:0000313" key="5">
    <source>
        <dbReference type="Proteomes" id="UP000321393"/>
    </source>
</evidence>
<dbReference type="EMBL" id="SSTE01022985">
    <property type="protein sequence ID" value="KAA0026036.1"/>
    <property type="molecule type" value="Genomic_DNA"/>
</dbReference>
<feature type="coiled-coil region" evidence="1">
    <location>
        <begin position="403"/>
        <end position="430"/>
    </location>
</feature>
<reference evidence="4 5" key="1">
    <citation type="submission" date="2019-08" db="EMBL/GenBank/DDBJ databases">
        <title>Draft genome sequences of two oriental melons (Cucumis melo L. var makuwa).</title>
        <authorList>
            <person name="Kwon S.-Y."/>
        </authorList>
    </citation>
    <scope>NUCLEOTIDE SEQUENCE [LARGE SCALE GENOMIC DNA]</scope>
    <source>
        <strain evidence="5">cv. SW 3</strain>
        <tissue evidence="4">Leaf</tissue>
    </source>
</reference>
<keyword evidence="1" id="KW-0175">Coiled coil</keyword>
<protein>
    <submittedName>
        <fullName evidence="4">Uncharacterized protein</fullName>
    </submittedName>
</protein>
<name>A0A5A7SJR1_CUCMM</name>
<accession>A0A5A7SJR1</accession>
<dbReference type="Proteomes" id="UP000321393">
    <property type="component" value="Unassembled WGS sequence"/>
</dbReference>
<feature type="compositionally biased region" description="Basic and acidic residues" evidence="2">
    <location>
        <begin position="146"/>
        <end position="158"/>
    </location>
</feature>
<sequence>MNPLLLLNLIVLVTLVDSLGFIVYDLDEEISKADFANVHYYWMIYVCKNNLSQVYLHALALHPSNHITSHYKVRWLAKHDDYLQEGVQNLIDCPIHLLSNPKPPSKKCPVATSTPPTQFKFSARSGTDNVGKDIHILTTGKCLSTHTEDSQSNNDDRHLKRPKRSDKQSIDDEKAPIEVFDVAQFFDITSLMSFLGDHVLQIEGTSKPMVSPEVLSISENFKIPIGATAMSTRPLVIKASPQRVEGLKPITASEISHFCADNLISDLQRKTVITLWESLRQKIIRTLFERVSNLELEMHKIFDAIVTSSSNSLDFLRELVGGYFQGVENHNQMHSSILLQSTKDAQLMKVKGFVQILRLDENCILEQTSIVQRCLAQLSAKEAKLEEKLKVVWIESNKLYGIISENEMKLKQKQNEISKTCEEIDKLECAPHH</sequence>
<dbReference type="AlphaFoldDB" id="A0A5A7SJR1"/>
<comment type="caution">
    <text evidence="4">The sequence shown here is derived from an EMBL/GenBank/DDBJ whole genome shotgun (WGS) entry which is preliminary data.</text>
</comment>
<evidence type="ECO:0000256" key="3">
    <source>
        <dbReference type="SAM" id="SignalP"/>
    </source>
</evidence>
<evidence type="ECO:0000256" key="2">
    <source>
        <dbReference type="SAM" id="MobiDB-lite"/>
    </source>
</evidence>
<keyword evidence="3" id="KW-0732">Signal</keyword>
<feature type="signal peptide" evidence="3">
    <location>
        <begin position="1"/>
        <end position="18"/>
    </location>
</feature>
<gene>
    <name evidence="4" type="ORF">E6C27_scaffold581G00210</name>
</gene>
<evidence type="ECO:0000256" key="1">
    <source>
        <dbReference type="SAM" id="Coils"/>
    </source>
</evidence>
<proteinExistence type="predicted"/>